<protein>
    <submittedName>
        <fullName evidence="1">Uncharacterized protein</fullName>
    </submittedName>
</protein>
<organism evidence="1">
    <name type="scientific">Anguilla anguilla</name>
    <name type="common">European freshwater eel</name>
    <name type="synonym">Muraena anguilla</name>
    <dbReference type="NCBI Taxonomy" id="7936"/>
    <lineage>
        <taxon>Eukaryota</taxon>
        <taxon>Metazoa</taxon>
        <taxon>Chordata</taxon>
        <taxon>Craniata</taxon>
        <taxon>Vertebrata</taxon>
        <taxon>Euteleostomi</taxon>
        <taxon>Actinopterygii</taxon>
        <taxon>Neopterygii</taxon>
        <taxon>Teleostei</taxon>
        <taxon>Anguilliformes</taxon>
        <taxon>Anguillidae</taxon>
        <taxon>Anguilla</taxon>
    </lineage>
</organism>
<evidence type="ECO:0000313" key="1">
    <source>
        <dbReference type="EMBL" id="JAH44095.1"/>
    </source>
</evidence>
<dbReference type="AlphaFoldDB" id="A0A0E9STW0"/>
<sequence>MARDYEVFSTVHLKQSCEKLMKHSPKDLNTTKTYMTMLNCKK</sequence>
<reference evidence="1" key="1">
    <citation type="submission" date="2014-11" db="EMBL/GenBank/DDBJ databases">
        <authorList>
            <person name="Amaro Gonzalez C."/>
        </authorList>
    </citation>
    <scope>NUCLEOTIDE SEQUENCE</scope>
</reference>
<accession>A0A0E9STW0</accession>
<name>A0A0E9STW0_ANGAN</name>
<dbReference type="EMBL" id="GBXM01064482">
    <property type="protein sequence ID" value="JAH44095.1"/>
    <property type="molecule type" value="Transcribed_RNA"/>
</dbReference>
<reference evidence="1" key="2">
    <citation type="journal article" date="2015" name="Fish Shellfish Immunol.">
        <title>Early steps in the European eel (Anguilla anguilla)-Vibrio vulnificus interaction in the gills: Role of the RtxA13 toxin.</title>
        <authorList>
            <person name="Callol A."/>
            <person name="Pajuelo D."/>
            <person name="Ebbesson L."/>
            <person name="Teles M."/>
            <person name="MacKenzie S."/>
            <person name="Amaro C."/>
        </authorList>
    </citation>
    <scope>NUCLEOTIDE SEQUENCE</scope>
</reference>
<proteinExistence type="predicted"/>